<feature type="domain" description="AAA+ ATPase" evidence="2">
    <location>
        <begin position="1252"/>
        <end position="1405"/>
    </location>
</feature>
<dbReference type="SUPFAM" id="SSF52540">
    <property type="entry name" value="P-loop containing nucleoside triphosphate hydrolases"/>
    <property type="match status" value="1"/>
</dbReference>
<dbReference type="GO" id="GO:0005524">
    <property type="term" value="F:ATP binding"/>
    <property type="evidence" value="ECO:0007669"/>
    <property type="project" value="InterPro"/>
</dbReference>
<dbReference type="Pfam" id="PF25472">
    <property type="entry name" value="DUF7902"/>
    <property type="match status" value="1"/>
</dbReference>
<feature type="coiled-coil region" evidence="1">
    <location>
        <begin position="489"/>
        <end position="516"/>
    </location>
</feature>
<evidence type="ECO:0000313" key="3">
    <source>
        <dbReference type="EMBL" id="SDH95907.1"/>
    </source>
</evidence>
<keyword evidence="1" id="KW-0175">Coiled coil</keyword>
<accession>A0A1G8GNL9</accession>
<keyword evidence="4" id="KW-1185">Reference proteome</keyword>
<reference evidence="4" key="1">
    <citation type="submission" date="2016-10" db="EMBL/GenBank/DDBJ databases">
        <authorList>
            <person name="Varghese N."/>
            <person name="Submissions S."/>
        </authorList>
    </citation>
    <scope>NUCLEOTIDE SEQUENCE [LARGE SCALE GENOMIC DNA]</scope>
    <source>
        <strain evidence="4">DSM 23313</strain>
    </source>
</reference>
<dbReference type="Proteomes" id="UP000243588">
    <property type="component" value="Unassembled WGS sequence"/>
</dbReference>
<name>A0A1G8GNL9_9FLAO</name>
<proteinExistence type="predicted"/>
<organism evidence="3 4">
    <name type="scientific">Myroides phaeus</name>
    <dbReference type="NCBI Taxonomy" id="702745"/>
    <lineage>
        <taxon>Bacteria</taxon>
        <taxon>Pseudomonadati</taxon>
        <taxon>Bacteroidota</taxon>
        <taxon>Flavobacteriia</taxon>
        <taxon>Flavobacteriales</taxon>
        <taxon>Flavobacteriaceae</taxon>
        <taxon>Myroides</taxon>
    </lineage>
</organism>
<dbReference type="Gene3D" id="3.40.50.300">
    <property type="entry name" value="P-loop containing nucleotide triphosphate hydrolases"/>
    <property type="match status" value="1"/>
</dbReference>
<dbReference type="Pfam" id="PF12458">
    <property type="entry name" value="DUF3686"/>
    <property type="match status" value="1"/>
</dbReference>
<dbReference type="STRING" id="702745.SAMN05421818_1309"/>
<dbReference type="InterPro" id="IPR003593">
    <property type="entry name" value="AAA+_ATPase"/>
</dbReference>
<dbReference type="InterPro" id="IPR003959">
    <property type="entry name" value="ATPase_AAA_core"/>
</dbReference>
<evidence type="ECO:0000256" key="1">
    <source>
        <dbReference type="SAM" id="Coils"/>
    </source>
</evidence>
<dbReference type="InterPro" id="IPR057224">
    <property type="entry name" value="DUF7902"/>
</dbReference>
<dbReference type="RefSeq" id="WP_090410336.1">
    <property type="nucleotide sequence ID" value="NZ_FNDQ01000030.1"/>
</dbReference>
<dbReference type="InterPro" id="IPR027417">
    <property type="entry name" value="P-loop_NTPase"/>
</dbReference>
<evidence type="ECO:0000313" key="4">
    <source>
        <dbReference type="Proteomes" id="UP000243588"/>
    </source>
</evidence>
<dbReference type="EMBL" id="FNDQ01000030">
    <property type="protein sequence ID" value="SDH95907.1"/>
    <property type="molecule type" value="Genomic_DNA"/>
</dbReference>
<dbReference type="Pfam" id="PF00004">
    <property type="entry name" value="AAA"/>
    <property type="match status" value="1"/>
</dbReference>
<dbReference type="SMART" id="SM00382">
    <property type="entry name" value="AAA"/>
    <property type="match status" value="1"/>
</dbReference>
<dbReference type="InterPro" id="IPR020958">
    <property type="entry name" value="DUF3686"/>
</dbReference>
<sequence length="1615" mass="186638">MAELENQHIVESLDSNTYEIIQRRLQDQKSELIQKLNTLNDSRKEIFSSVDLKLIANQRITTENNCIARGIIAFDNICIFGYNVHFGLKKEIQLSDVFSIYRFENNQFQPENLDFIADDNFINDYNNLYKYYRDSIFSRFKKTENYLYMVFQTSSKVDDLKAFKWLIKDNKLYYQDDRSVHEVKKASQYEFTWQKTTIDNRRLGIHPHVSILDKVFIEAVGGDITFKIEDNTQDGKGIYSEPVKNIDQQLDDADYYFADLNNFILIRIKPYQEDFRAFIFNNKTKQVINVPALNETGILLPDNQGVIFSNGYYLQNGDYKIFENNVPNLEFVRTIPSHNGEDFLYIFYQAENNIYVLMSYNIIKQHIETPIICNGFTLFNDGKLTYFRSENEAVKHHVVQVWETPYATTLLENKEQKDNHLYKIGNKDIVKAMAECQEIIHLIDKEDSYEGLYNDIAKKANDIIDAYFWINDSETQQLSTPLSQIRNIANTAIDEFEKVQEQRKRASSQLNELKTKVDKQLFNVKNAKGNTVESLVQLLADNRKLVGEVINAKQTKYTHIPTLESYLDALSKTNSSLSEKTIAFLLQEHALIPYEDKVIAQKAKVNEVVKVIDANAIDANCKKISAELELLIDILNSLKIEDTTQATKIIEKISVIFASLNEVRSQLKRKIDSLRTNESIAEFHAQLTLLDQSIINFLELSNTPEKCDEYYSKVSVQVEELESKFADFEEFILKIADKREEVIKAFDTRKTQLVEQINRRTSSLEQIGLRILKNIENKSASFKTKEDIHAFFSTDLMIDKVRQLVHDLKELGDVSKAENLENSIKTSQEDALRTLRDKQDLFADGENIIALGTNKFLVNKQPLDLTIVRRNDILFYHLTGTSFYYPIQNDKIYTYKEIWNQDLVSENSAVYRAEYLAYQVYKQYQKDNTLVLSDTIKHRTEQNYAEGYLKGVHDFDALEICNNLLSLNKELGILTYAPAIRVNAQLFWYSLPENTKTSILKNIDSATAVIKVFPKSENYTYVLEQIQDLYKQWKSSMRLNKNELQIATYIFKELSTGLYFTKSNQATLLKKQFTTYLQQQNALLIFEDDSKDAKLSMTDRFLLIQNWLHSFIDTQSQTADSIKYIQEATCLLLFESTYNYTLLEAKDEVVISNLKGNHPLIVQDNYTLDYHQFMDKLLTFEEVSVPAYNDFNITKDNILSEYKKSLKINELKPRVLTSFVRNKLTNEVYFPLIGNNLAKQIGVYGDNKRTARMGMLLLVSPPGYGKTTLMEYLANALGLHFVKINGPTIGHSITSIDPTEAKTSGAREELKKINLSFEMADNVMLYLDDIQHCSSEFLQKFISLADGQRKMDGIFEGESKTYDLRGKRFCIIMAGNPYTETGEKFQIPDMLANRADTYNLGDVIGNTENLFKLSLLENAIAENSYLQRLSSKSLDDFYKLIQHIETRSEEALDLEGNFSTQELEEFIAVIKKAMLVRDIVLKVNQNYILSASMDNAYRVEPAFKLQGSYRDMNKMISKIVPLMNEVEIDELILTHYENESQTLTSDTEANLLKLKEITGKLNLEEKERWETIKEIFTKQNKLGVAGKDNQVGQILNQLMDFNHNLEGIAQALKRN</sequence>
<dbReference type="GO" id="GO:0016887">
    <property type="term" value="F:ATP hydrolysis activity"/>
    <property type="evidence" value="ECO:0007669"/>
    <property type="project" value="InterPro"/>
</dbReference>
<evidence type="ECO:0000259" key="2">
    <source>
        <dbReference type="SMART" id="SM00382"/>
    </source>
</evidence>
<protein>
    <submittedName>
        <fullName evidence="3">ATPase family associated with various cellular activities (AAA)</fullName>
    </submittedName>
</protein>
<gene>
    <name evidence="3" type="ORF">SAMN05421818_1309</name>
</gene>